<reference evidence="1" key="1">
    <citation type="submission" date="2023-03" db="EMBL/GenBank/DDBJ databases">
        <title>Massive genome expansion in bonnet fungi (Mycena s.s.) driven by repeated elements and novel gene families across ecological guilds.</title>
        <authorList>
            <consortium name="Lawrence Berkeley National Laboratory"/>
            <person name="Harder C.B."/>
            <person name="Miyauchi S."/>
            <person name="Viragh M."/>
            <person name="Kuo A."/>
            <person name="Thoen E."/>
            <person name="Andreopoulos B."/>
            <person name="Lu D."/>
            <person name="Skrede I."/>
            <person name="Drula E."/>
            <person name="Henrissat B."/>
            <person name="Morin E."/>
            <person name="Kohler A."/>
            <person name="Barry K."/>
            <person name="LaButti K."/>
            <person name="Morin E."/>
            <person name="Salamov A."/>
            <person name="Lipzen A."/>
            <person name="Mereny Z."/>
            <person name="Hegedus B."/>
            <person name="Baldrian P."/>
            <person name="Stursova M."/>
            <person name="Weitz H."/>
            <person name="Taylor A."/>
            <person name="Grigoriev I.V."/>
            <person name="Nagy L.G."/>
            <person name="Martin F."/>
            <person name="Kauserud H."/>
        </authorList>
    </citation>
    <scope>NUCLEOTIDE SEQUENCE</scope>
    <source>
        <strain evidence="1">9144</strain>
    </source>
</reference>
<keyword evidence="2" id="KW-1185">Reference proteome</keyword>
<evidence type="ECO:0000313" key="1">
    <source>
        <dbReference type="EMBL" id="KAJ7213886.1"/>
    </source>
</evidence>
<sequence>MSRAGREDCNFSDKKNVEQTPWCGATSTAARPAHKYRPMASVRVKIETQSYIGVLKQMKLQNDMHAHAFVYLANGQIESASFARVRQPCGRSASCDARVLLKPTLENAATCYPVMQGNGPPMLIIHAHRRPGHGQWRTSCTGADAGMTHDAMTAWGSRQRTWHGGPPASTWCARGARAAAAEDSAQERAARRRVASEAAMDIDTPVFVLLLLRGAWRCMAVLAGVAAVCNSGGARALAGGAAALVMAKRQIEVMGSGLGGTRPHAQVHKTAAHATHTLARAQSWAFVAMMPGDWSNVAGCQADPRVFNYRSLRLKGSSGPDSDLDAAEQPDHNDYMAKMAELARLERKAAAADDFMQG</sequence>
<dbReference type="EMBL" id="JARJCW010000020">
    <property type="protein sequence ID" value="KAJ7213886.1"/>
    <property type="molecule type" value="Genomic_DNA"/>
</dbReference>
<evidence type="ECO:0000313" key="2">
    <source>
        <dbReference type="Proteomes" id="UP001219525"/>
    </source>
</evidence>
<protein>
    <submittedName>
        <fullName evidence="1">Uncharacterized protein</fullName>
    </submittedName>
</protein>
<gene>
    <name evidence="1" type="ORF">GGX14DRAFT_392659</name>
</gene>
<organism evidence="1 2">
    <name type="scientific">Mycena pura</name>
    <dbReference type="NCBI Taxonomy" id="153505"/>
    <lineage>
        <taxon>Eukaryota</taxon>
        <taxon>Fungi</taxon>
        <taxon>Dikarya</taxon>
        <taxon>Basidiomycota</taxon>
        <taxon>Agaricomycotina</taxon>
        <taxon>Agaricomycetes</taxon>
        <taxon>Agaricomycetidae</taxon>
        <taxon>Agaricales</taxon>
        <taxon>Marasmiineae</taxon>
        <taxon>Mycenaceae</taxon>
        <taxon>Mycena</taxon>
    </lineage>
</organism>
<dbReference type="Proteomes" id="UP001219525">
    <property type="component" value="Unassembled WGS sequence"/>
</dbReference>
<proteinExistence type="predicted"/>
<name>A0AAD6VK29_9AGAR</name>
<accession>A0AAD6VK29</accession>
<dbReference type="AlphaFoldDB" id="A0AAD6VK29"/>
<comment type="caution">
    <text evidence="1">The sequence shown here is derived from an EMBL/GenBank/DDBJ whole genome shotgun (WGS) entry which is preliminary data.</text>
</comment>